<evidence type="ECO:0008006" key="3">
    <source>
        <dbReference type="Google" id="ProtNLM"/>
    </source>
</evidence>
<dbReference type="SUPFAM" id="SSF48452">
    <property type="entry name" value="TPR-like"/>
    <property type="match status" value="1"/>
</dbReference>
<sequence>MLNCAAVSLKQRLWAGAELFCTRALAFKELLRPATKAKTLYRRAIARRLPSREGKYLCKALSDIKEAHELQPGSVEIAAELATIQHMLTLQFTELKRVIERQRRELPPVKSEFIFAGEDAQVTSTEARVRCTRSHPPSFDYRTAPVPEF</sequence>
<reference evidence="1 2" key="1">
    <citation type="journal article" date="2016" name="Mol. Biol. Evol.">
        <title>Comparative Genomics of Early-Diverging Mushroom-Forming Fungi Provides Insights into the Origins of Lignocellulose Decay Capabilities.</title>
        <authorList>
            <person name="Nagy L.G."/>
            <person name="Riley R."/>
            <person name="Tritt A."/>
            <person name="Adam C."/>
            <person name="Daum C."/>
            <person name="Floudas D."/>
            <person name="Sun H."/>
            <person name="Yadav J.S."/>
            <person name="Pangilinan J."/>
            <person name="Larsson K.H."/>
            <person name="Matsuura K."/>
            <person name="Barry K."/>
            <person name="Labutti K."/>
            <person name="Kuo R."/>
            <person name="Ohm R.A."/>
            <person name="Bhattacharya S.S."/>
            <person name="Shirouzu T."/>
            <person name="Yoshinaga Y."/>
            <person name="Martin F.M."/>
            <person name="Grigoriev I.V."/>
            <person name="Hibbett D.S."/>
        </authorList>
    </citation>
    <scope>NUCLEOTIDE SEQUENCE [LARGE SCALE GENOMIC DNA]</scope>
    <source>
        <strain evidence="1 2">CBS 109695</strain>
    </source>
</reference>
<proteinExistence type="predicted"/>
<dbReference type="Proteomes" id="UP000076532">
    <property type="component" value="Unassembled WGS sequence"/>
</dbReference>
<evidence type="ECO:0000313" key="1">
    <source>
        <dbReference type="EMBL" id="KZP17039.1"/>
    </source>
</evidence>
<dbReference type="OrthoDB" id="629492at2759"/>
<dbReference type="Gene3D" id="1.25.40.10">
    <property type="entry name" value="Tetratricopeptide repeat domain"/>
    <property type="match status" value="1"/>
</dbReference>
<evidence type="ECO:0000313" key="2">
    <source>
        <dbReference type="Proteomes" id="UP000076532"/>
    </source>
</evidence>
<keyword evidence="2" id="KW-1185">Reference proteome</keyword>
<protein>
    <recommendedName>
        <fullName evidence="3">TPR-like protein</fullName>
    </recommendedName>
</protein>
<accession>A0A166FPZ4</accession>
<name>A0A166FPZ4_9AGAM</name>
<dbReference type="AlphaFoldDB" id="A0A166FPZ4"/>
<dbReference type="EMBL" id="KV417587">
    <property type="protein sequence ID" value="KZP17039.1"/>
    <property type="molecule type" value="Genomic_DNA"/>
</dbReference>
<gene>
    <name evidence="1" type="ORF">FIBSPDRAFT_1047143</name>
</gene>
<dbReference type="InterPro" id="IPR011990">
    <property type="entry name" value="TPR-like_helical_dom_sf"/>
</dbReference>
<organism evidence="1 2">
    <name type="scientific">Athelia psychrophila</name>
    <dbReference type="NCBI Taxonomy" id="1759441"/>
    <lineage>
        <taxon>Eukaryota</taxon>
        <taxon>Fungi</taxon>
        <taxon>Dikarya</taxon>
        <taxon>Basidiomycota</taxon>
        <taxon>Agaricomycotina</taxon>
        <taxon>Agaricomycetes</taxon>
        <taxon>Agaricomycetidae</taxon>
        <taxon>Atheliales</taxon>
        <taxon>Atheliaceae</taxon>
        <taxon>Athelia</taxon>
    </lineage>
</organism>